<evidence type="ECO:0000313" key="6">
    <source>
        <dbReference type="Proteomes" id="UP001201873"/>
    </source>
</evidence>
<feature type="compositionally biased region" description="Basic and acidic residues" evidence="3">
    <location>
        <begin position="17"/>
        <end position="26"/>
    </location>
</feature>
<evidence type="ECO:0000256" key="2">
    <source>
        <dbReference type="PROSITE-ProRule" id="PRU00335"/>
    </source>
</evidence>
<dbReference type="EMBL" id="JALKFT010000004">
    <property type="protein sequence ID" value="MCK9875333.1"/>
    <property type="molecule type" value="Genomic_DNA"/>
</dbReference>
<dbReference type="RefSeq" id="WP_248823776.1">
    <property type="nucleotide sequence ID" value="NZ_JALKFT010000004.1"/>
</dbReference>
<proteinExistence type="predicted"/>
<dbReference type="InterPro" id="IPR050109">
    <property type="entry name" value="HTH-type_TetR-like_transc_reg"/>
</dbReference>
<dbReference type="Gene3D" id="1.10.10.60">
    <property type="entry name" value="Homeodomain-like"/>
    <property type="match status" value="1"/>
</dbReference>
<reference evidence="5 6" key="1">
    <citation type="submission" date="2022-04" db="EMBL/GenBank/DDBJ databases">
        <title>Genome diversity in the genus Frankia.</title>
        <authorList>
            <person name="Carlos-Shanley C."/>
            <person name="Hahn D."/>
        </authorList>
    </citation>
    <scope>NUCLEOTIDE SEQUENCE [LARGE SCALE GENOMIC DNA]</scope>
    <source>
        <strain evidence="5 6">Ag45/Mut15</strain>
    </source>
</reference>
<feature type="domain" description="HTH tetR-type" evidence="4">
    <location>
        <begin position="37"/>
        <end position="97"/>
    </location>
</feature>
<dbReference type="SUPFAM" id="SSF48498">
    <property type="entry name" value="Tetracyclin repressor-like, C-terminal domain"/>
    <property type="match status" value="1"/>
</dbReference>
<accession>A0ABT0JUV7</accession>
<dbReference type="PRINTS" id="PR00455">
    <property type="entry name" value="HTHTETR"/>
</dbReference>
<protein>
    <submittedName>
        <fullName evidence="5">TetR/AcrR family transcriptional regulator</fullName>
    </submittedName>
</protein>
<evidence type="ECO:0000256" key="3">
    <source>
        <dbReference type="SAM" id="MobiDB-lite"/>
    </source>
</evidence>
<dbReference type="InterPro" id="IPR036271">
    <property type="entry name" value="Tet_transcr_reg_TetR-rel_C_sf"/>
</dbReference>
<evidence type="ECO:0000256" key="1">
    <source>
        <dbReference type="ARBA" id="ARBA00023125"/>
    </source>
</evidence>
<gene>
    <name evidence="5" type="ORF">MXD59_05980</name>
</gene>
<evidence type="ECO:0000259" key="4">
    <source>
        <dbReference type="PROSITE" id="PS50977"/>
    </source>
</evidence>
<feature type="region of interest" description="Disordered" evidence="3">
    <location>
        <begin position="1"/>
        <end position="41"/>
    </location>
</feature>
<feature type="compositionally biased region" description="Basic residues" evidence="3">
    <location>
        <begin position="27"/>
        <end position="38"/>
    </location>
</feature>
<keyword evidence="6" id="KW-1185">Reference proteome</keyword>
<dbReference type="Pfam" id="PF00440">
    <property type="entry name" value="TetR_N"/>
    <property type="match status" value="1"/>
</dbReference>
<dbReference type="Gene3D" id="1.10.357.10">
    <property type="entry name" value="Tetracycline Repressor, domain 2"/>
    <property type="match status" value="1"/>
</dbReference>
<feature type="DNA-binding region" description="H-T-H motif" evidence="2">
    <location>
        <begin position="60"/>
        <end position="79"/>
    </location>
</feature>
<keyword evidence="1 2" id="KW-0238">DNA-binding</keyword>
<name>A0ABT0JUV7_9ACTN</name>
<dbReference type="InterPro" id="IPR001647">
    <property type="entry name" value="HTH_TetR"/>
</dbReference>
<dbReference type="PROSITE" id="PS50977">
    <property type="entry name" value="HTH_TETR_2"/>
    <property type="match status" value="1"/>
</dbReference>
<dbReference type="PANTHER" id="PTHR30055">
    <property type="entry name" value="HTH-TYPE TRANSCRIPTIONAL REGULATOR RUTR"/>
    <property type="match status" value="1"/>
</dbReference>
<dbReference type="SUPFAM" id="SSF46689">
    <property type="entry name" value="Homeodomain-like"/>
    <property type="match status" value="1"/>
</dbReference>
<comment type="caution">
    <text evidence="5">The sequence shown here is derived from an EMBL/GenBank/DDBJ whole genome shotgun (WGS) entry which is preliminary data.</text>
</comment>
<dbReference type="InterPro" id="IPR009057">
    <property type="entry name" value="Homeodomain-like_sf"/>
</dbReference>
<dbReference type="Proteomes" id="UP001201873">
    <property type="component" value="Unassembled WGS sequence"/>
</dbReference>
<dbReference type="PANTHER" id="PTHR30055:SF226">
    <property type="entry name" value="HTH-TYPE TRANSCRIPTIONAL REGULATOR PKSA"/>
    <property type="match status" value="1"/>
</dbReference>
<evidence type="ECO:0000313" key="5">
    <source>
        <dbReference type="EMBL" id="MCK9875333.1"/>
    </source>
</evidence>
<sequence length="228" mass="25439">MPERTDRGAALPNASRARRDVGELSKRRGTGRTRRGRQTRGQLVDAARTVFERDGFLHARVADICDLAGLSHGSFYTYFHSKEEVFREVVDSVELDLLTPEPAPAGTDAIARIRAANRHYLETYAANAKIMRVIQQVSTFDADVRRIRVQRHDEFALAIERRTRSLQAAELADQRVDAAYAAQALGGMVAYFAELLFNSENTVGFDLDASVDQLTLLWRNALGISADE</sequence>
<organism evidence="5 6">
    <name type="scientific">Frankia umida</name>
    <dbReference type="NCBI Taxonomy" id="573489"/>
    <lineage>
        <taxon>Bacteria</taxon>
        <taxon>Bacillati</taxon>
        <taxon>Actinomycetota</taxon>
        <taxon>Actinomycetes</taxon>
        <taxon>Frankiales</taxon>
        <taxon>Frankiaceae</taxon>
        <taxon>Frankia</taxon>
    </lineage>
</organism>